<dbReference type="AlphaFoldDB" id="A0A382A8P3"/>
<dbReference type="SUPFAM" id="SSF53659">
    <property type="entry name" value="Isocitrate/Isopropylmalate dehydrogenase-like"/>
    <property type="match status" value="1"/>
</dbReference>
<proteinExistence type="predicted"/>
<accession>A0A382A8P3</accession>
<dbReference type="Gene3D" id="3.40.718.10">
    <property type="entry name" value="Isopropylmalate Dehydrogenase"/>
    <property type="match status" value="1"/>
</dbReference>
<reference evidence="1" key="1">
    <citation type="submission" date="2018-05" db="EMBL/GenBank/DDBJ databases">
        <authorList>
            <person name="Lanie J.A."/>
            <person name="Ng W.-L."/>
            <person name="Kazmierczak K.M."/>
            <person name="Andrzejewski T.M."/>
            <person name="Davidsen T.M."/>
            <person name="Wayne K.J."/>
            <person name="Tettelin H."/>
            <person name="Glass J.I."/>
            <person name="Rusch D."/>
            <person name="Podicherti R."/>
            <person name="Tsui H.-C.T."/>
            <person name="Winkler M.E."/>
        </authorList>
    </citation>
    <scope>NUCLEOTIDE SEQUENCE</scope>
</reference>
<evidence type="ECO:0008006" key="2">
    <source>
        <dbReference type="Google" id="ProtNLM"/>
    </source>
</evidence>
<organism evidence="1">
    <name type="scientific">marine metagenome</name>
    <dbReference type="NCBI Taxonomy" id="408172"/>
    <lineage>
        <taxon>unclassified sequences</taxon>
        <taxon>metagenomes</taxon>
        <taxon>ecological metagenomes</taxon>
    </lineage>
</organism>
<dbReference type="EMBL" id="UINC01024336">
    <property type="protein sequence ID" value="SVA97759.1"/>
    <property type="molecule type" value="Genomic_DNA"/>
</dbReference>
<protein>
    <recommendedName>
        <fullName evidence="2">4-hydroxythreonine-4-phosphate dehydrogenase PdxA</fullName>
    </recommendedName>
</protein>
<gene>
    <name evidence="1" type="ORF">METZ01_LOCUS150613</name>
</gene>
<name>A0A382A8P3_9ZZZZ</name>
<evidence type="ECO:0000313" key="1">
    <source>
        <dbReference type="EMBL" id="SVA97759.1"/>
    </source>
</evidence>
<sequence>MLVRDKPLAITMGDPSGIGPEIIVSSLEKQEANFKAVVIGCSDIIKRAININNSKMIIHEIKND</sequence>